<accession>A0A9X1A982</accession>
<evidence type="ECO:0000313" key="5">
    <source>
        <dbReference type="EMBL" id="MBT1155562.1"/>
    </source>
</evidence>
<dbReference type="InterPro" id="IPR050109">
    <property type="entry name" value="HTH-type_TetR-like_transc_reg"/>
</dbReference>
<feature type="DNA-binding region" description="H-T-H motif" evidence="2">
    <location>
        <begin position="44"/>
        <end position="63"/>
    </location>
</feature>
<reference evidence="5" key="2">
    <citation type="submission" date="2021-03" db="EMBL/GenBank/DDBJ databases">
        <authorList>
            <person name="Artuso I."/>
            <person name="Turrini P."/>
            <person name="Pirolo M."/>
            <person name="Lugli G.A."/>
            <person name="Ventura M."/>
            <person name="Visca P."/>
        </authorList>
    </citation>
    <scope>NUCLEOTIDE SEQUENCE</scope>
    <source>
        <strain evidence="5">LMG 26462</strain>
    </source>
</reference>
<dbReference type="PANTHER" id="PTHR30055:SF226">
    <property type="entry name" value="HTH-TYPE TRANSCRIPTIONAL REGULATOR PKSA"/>
    <property type="match status" value="1"/>
</dbReference>
<dbReference type="Gene3D" id="1.10.357.10">
    <property type="entry name" value="Tetracycline Repressor, domain 2"/>
    <property type="match status" value="1"/>
</dbReference>
<dbReference type="PRINTS" id="PR00455">
    <property type="entry name" value="HTHTETR"/>
</dbReference>
<dbReference type="SUPFAM" id="SSF46689">
    <property type="entry name" value="Homeodomain-like"/>
    <property type="match status" value="1"/>
</dbReference>
<feature type="region of interest" description="Disordered" evidence="3">
    <location>
        <begin position="1"/>
        <end position="22"/>
    </location>
</feature>
<dbReference type="EMBL" id="JAFLWW010000002">
    <property type="protein sequence ID" value="MBT1155562.1"/>
    <property type="molecule type" value="Genomic_DNA"/>
</dbReference>
<dbReference type="GO" id="GO:0000976">
    <property type="term" value="F:transcription cis-regulatory region binding"/>
    <property type="evidence" value="ECO:0007669"/>
    <property type="project" value="TreeGrafter"/>
</dbReference>
<dbReference type="Gene3D" id="1.10.10.60">
    <property type="entry name" value="Homeodomain-like"/>
    <property type="match status" value="1"/>
</dbReference>
<reference evidence="5" key="1">
    <citation type="journal article" date="2021" name="Microorganisms">
        <title>Phylogenomic Reconstruction and Metabolic Potential of the Genus Aminobacter.</title>
        <authorList>
            <person name="Artuso I."/>
            <person name="Turrini P."/>
            <person name="Pirolo M."/>
            <person name="Lugli G.A."/>
            <person name="Ventura M."/>
            <person name="Visca P."/>
        </authorList>
    </citation>
    <scope>NUCLEOTIDE SEQUENCE</scope>
    <source>
        <strain evidence="5">LMG 26462</strain>
    </source>
</reference>
<evidence type="ECO:0000256" key="1">
    <source>
        <dbReference type="ARBA" id="ARBA00023125"/>
    </source>
</evidence>
<dbReference type="Proteomes" id="UP001138921">
    <property type="component" value="Unassembled WGS sequence"/>
</dbReference>
<dbReference type="RefSeq" id="WP_214387740.1">
    <property type="nucleotide sequence ID" value="NZ_JAFLWW010000002.1"/>
</dbReference>
<evidence type="ECO:0000256" key="2">
    <source>
        <dbReference type="PROSITE-ProRule" id="PRU00335"/>
    </source>
</evidence>
<evidence type="ECO:0000313" key="6">
    <source>
        <dbReference type="Proteomes" id="UP001138921"/>
    </source>
</evidence>
<proteinExistence type="predicted"/>
<keyword evidence="6" id="KW-1185">Reference proteome</keyword>
<name>A0A9X1A982_9HYPH</name>
<organism evidence="5 6">
    <name type="scientific">Aminobacter anthyllidis</name>
    <dbReference type="NCBI Taxonomy" id="1035067"/>
    <lineage>
        <taxon>Bacteria</taxon>
        <taxon>Pseudomonadati</taxon>
        <taxon>Pseudomonadota</taxon>
        <taxon>Alphaproteobacteria</taxon>
        <taxon>Hyphomicrobiales</taxon>
        <taxon>Phyllobacteriaceae</taxon>
        <taxon>Aminobacter</taxon>
    </lineage>
</organism>
<dbReference type="InterPro" id="IPR009057">
    <property type="entry name" value="Homeodomain-like_sf"/>
</dbReference>
<dbReference type="InterPro" id="IPR001647">
    <property type="entry name" value="HTH_TetR"/>
</dbReference>
<dbReference type="AlphaFoldDB" id="A0A9X1A982"/>
<evidence type="ECO:0000259" key="4">
    <source>
        <dbReference type="PROSITE" id="PS50977"/>
    </source>
</evidence>
<dbReference type="Pfam" id="PF14246">
    <property type="entry name" value="TetR_C_7"/>
    <property type="match status" value="1"/>
</dbReference>
<dbReference type="Pfam" id="PF00440">
    <property type="entry name" value="TetR_N"/>
    <property type="match status" value="1"/>
</dbReference>
<keyword evidence="1 2" id="KW-0238">DNA-binding</keyword>
<feature type="domain" description="HTH tetR-type" evidence="4">
    <location>
        <begin position="21"/>
        <end position="81"/>
    </location>
</feature>
<sequence>MTKKSTTKPRGPGRMSAEQTSELDSRFLDVAETLFVEQGYARITMDEIARSAGATRRTLYARYANKAEVLTAVVNRLLDTAMAPHHEETPTKPRSREPRSQLLQIARELAFISADARAAGINRLIFAEAMQTPDLARQFLDLHARATDDVKANLESLYDEGALPRLPNSRLAAVIFIEMAASMPRLRALLGAPLTRKETNDLTATAVDIFLHGCGKS</sequence>
<dbReference type="GO" id="GO:0003700">
    <property type="term" value="F:DNA-binding transcription factor activity"/>
    <property type="evidence" value="ECO:0007669"/>
    <property type="project" value="TreeGrafter"/>
</dbReference>
<gene>
    <name evidence="5" type="ORF">J1C56_08140</name>
</gene>
<dbReference type="PANTHER" id="PTHR30055">
    <property type="entry name" value="HTH-TYPE TRANSCRIPTIONAL REGULATOR RUTR"/>
    <property type="match status" value="1"/>
</dbReference>
<dbReference type="PROSITE" id="PS50977">
    <property type="entry name" value="HTH_TETR_2"/>
    <property type="match status" value="1"/>
</dbReference>
<protein>
    <submittedName>
        <fullName evidence="5">TetR/AcrR family transcriptional regulator</fullName>
    </submittedName>
</protein>
<dbReference type="InterPro" id="IPR039536">
    <property type="entry name" value="TetR_C_Proteobacteria"/>
</dbReference>
<comment type="caution">
    <text evidence="5">The sequence shown here is derived from an EMBL/GenBank/DDBJ whole genome shotgun (WGS) entry which is preliminary data.</text>
</comment>
<evidence type="ECO:0000256" key="3">
    <source>
        <dbReference type="SAM" id="MobiDB-lite"/>
    </source>
</evidence>